<feature type="transmembrane region" description="Helical" evidence="2">
    <location>
        <begin position="511"/>
        <end position="529"/>
    </location>
</feature>
<feature type="transmembrane region" description="Helical" evidence="2">
    <location>
        <begin position="602"/>
        <end position="620"/>
    </location>
</feature>
<dbReference type="EMBL" id="BRXY01000076">
    <property type="protein sequence ID" value="GMH62262.1"/>
    <property type="molecule type" value="Genomic_DNA"/>
</dbReference>
<sequence>MDFDKALYRIPAMLAMLVEPSLPPSYGSSQVEKNQAFDVYNIFPFWETLAGTYRGQPQSAPENVTAPVIPSAVDDDNDDDNDDNGDDNDDVDDNNNNGRDEEEGAAGAPQEAHRRINSRPITRETPKCCFCFPMTYKACTVLRDVLFLTAFFSFLVIRSMHETYVIGGISGNNWEREEIKVTKAGANWTVDEIVGEATGRGIVIPNTTQPLTCLGAAISSYSKSNTFFLSDMDTLLIRLSDDGLSFIKQVNAEETFGTNRTETISQAQYLSYYSGFDYFFSPSDGVVDLPNDVLFSDLRVFEVTLSKACMKTGFRRWTIEGEGSMFEYDGEDGGWAAGMSEVFGYDVPMVNQVIFGIVRPPPTRSKNPIQDGYKESLEKWFSGSDPLDYLKRTGHLLSLSTLEKWDYDSRNIAAVTKISFIYGFFIKCVFVGFSFFAFFFMSCFTAFTVRILTTSGVVIIFPILKCLSCCGAIRPDSMEVVRVSYPWIGLPIRAHTSLPAERGISQTANSAIIIPHAVKLLIYYSLYSLSQQSISTATYSEPYPYSMPIGVWGMIMMWEYFAMVVLRGVEGIHFFPQFCALCFVTFHMYFHCFAYPYSDLALWPMLFASLGGMLYCFMVLEVPKHRDGILSEENPREVWNGLGWGEWTGNLPQEFTMFMSLNERYRPLGTAEDDDHEVAGGLGGDEGDADNDGEEGDGSDTSLDLEQGRESSASQEEGVEMTLISSDSLNSRGGGGGGGGTLERRRGGSGSS</sequence>
<keyword evidence="4" id="KW-1185">Reference proteome</keyword>
<dbReference type="OrthoDB" id="6779347at2759"/>
<feature type="transmembrane region" description="Helical" evidence="2">
    <location>
        <begin position="549"/>
        <end position="566"/>
    </location>
</feature>
<name>A0A9W6ZXK7_9STRA</name>
<feature type="transmembrane region" description="Helical" evidence="2">
    <location>
        <begin position="578"/>
        <end position="596"/>
    </location>
</feature>
<evidence type="ECO:0000313" key="4">
    <source>
        <dbReference type="Proteomes" id="UP001165085"/>
    </source>
</evidence>
<accession>A0A9W6ZXK7</accession>
<feature type="transmembrane region" description="Helical" evidence="2">
    <location>
        <begin position="447"/>
        <end position="464"/>
    </location>
</feature>
<evidence type="ECO:0000256" key="1">
    <source>
        <dbReference type="SAM" id="MobiDB-lite"/>
    </source>
</evidence>
<dbReference type="AlphaFoldDB" id="A0A9W6ZXK7"/>
<protein>
    <submittedName>
        <fullName evidence="3">Uncharacterized protein</fullName>
    </submittedName>
</protein>
<feature type="compositionally biased region" description="Gly residues" evidence="1">
    <location>
        <begin position="732"/>
        <end position="741"/>
    </location>
</feature>
<keyword evidence="2" id="KW-1133">Transmembrane helix</keyword>
<dbReference type="Proteomes" id="UP001165085">
    <property type="component" value="Unassembled WGS sequence"/>
</dbReference>
<feature type="region of interest" description="Disordered" evidence="1">
    <location>
        <begin position="54"/>
        <end position="118"/>
    </location>
</feature>
<feature type="compositionally biased region" description="Acidic residues" evidence="1">
    <location>
        <begin position="685"/>
        <end position="698"/>
    </location>
</feature>
<feature type="compositionally biased region" description="Acidic residues" evidence="1">
    <location>
        <begin position="73"/>
        <end position="93"/>
    </location>
</feature>
<feature type="region of interest" description="Disordered" evidence="1">
    <location>
        <begin position="671"/>
        <end position="752"/>
    </location>
</feature>
<proteinExistence type="predicted"/>
<comment type="caution">
    <text evidence="3">The sequence shown here is derived from an EMBL/GenBank/DDBJ whole genome shotgun (WGS) entry which is preliminary data.</text>
</comment>
<keyword evidence="2" id="KW-0472">Membrane</keyword>
<evidence type="ECO:0000256" key="2">
    <source>
        <dbReference type="SAM" id="Phobius"/>
    </source>
</evidence>
<organism evidence="3 4">
    <name type="scientific">Triparma strigata</name>
    <dbReference type="NCBI Taxonomy" id="1606541"/>
    <lineage>
        <taxon>Eukaryota</taxon>
        <taxon>Sar</taxon>
        <taxon>Stramenopiles</taxon>
        <taxon>Ochrophyta</taxon>
        <taxon>Bolidophyceae</taxon>
        <taxon>Parmales</taxon>
        <taxon>Triparmaceae</taxon>
        <taxon>Triparma</taxon>
    </lineage>
</organism>
<gene>
    <name evidence="3" type="ORF">TrST_g5505</name>
</gene>
<keyword evidence="2" id="KW-0812">Transmembrane</keyword>
<evidence type="ECO:0000313" key="3">
    <source>
        <dbReference type="EMBL" id="GMH62262.1"/>
    </source>
</evidence>
<feature type="transmembrane region" description="Helical" evidence="2">
    <location>
        <begin position="420"/>
        <end position="441"/>
    </location>
</feature>
<reference evidence="4" key="1">
    <citation type="journal article" date="2023" name="Commun. Biol.">
        <title>Genome analysis of Parmales, the sister group of diatoms, reveals the evolutionary specialization of diatoms from phago-mixotrophs to photoautotrophs.</title>
        <authorList>
            <person name="Ban H."/>
            <person name="Sato S."/>
            <person name="Yoshikawa S."/>
            <person name="Yamada K."/>
            <person name="Nakamura Y."/>
            <person name="Ichinomiya M."/>
            <person name="Sato N."/>
            <person name="Blanc-Mathieu R."/>
            <person name="Endo H."/>
            <person name="Kuwata A."/>
            <person name="Ogata H."/>
        </authorList>
    </citation>
    <scope>NUCLEOTIDE SEQUENCE [LARGE SCALE GENOMIC DNA]</scope>
    <source>
        <strain evidence="4">NIES 3701</strain>
    </source>
</reference>